<dbReference type="Proteomes" id="UP000324585">
    <property type="component" value="Unassembled WGS sequence"/>
</dbReference>
<protein>
    <submittedName>
        <fullName evidence="1">Uncharacterized protein</fullName>
    </submittedName>
</protein>
<gene>
    <name evidence="1" type="ORF">FVE85_6140</name>
</gene>
<comment type="caution">
    <text evidence="1">The sequence shown here is derived from an EMBL/GenBank/DDBJ whole genome shotgun (WGS) entry which is preliminary data.</text>
</comment>
<dbReference type="AlphaFoldDB" id="A0A5J4Z5F5"/>
<dbReference type="EMBL" id="VRMN01000001">
    <property type="protein sequence ID" value="KAA8498555.1"/>
    <property type="molecule type" value="Genomic_DNA"/>
</dbReference>
<proteinExistence type="predicted"/>
<evidence type="ECO:0000313" key="2">
    <source>
        <dbReference type="Proteomes" id="UP000324585"/>
    </source>
</evidence>
<reference evidence="2" key="1">
    <citation type="journal article" date="2019" name="Nat. Commun.">
        <title>Expansion of phycobilisome linker gene families in mesophilic red algae.</title>
        <authorList>
            <person name="Lee J."/>
            <person name="Kim D."/>
            <person name="Bhattacharya D."/>
            <person name="Yoon H.S."/>
        </authorList>
    </citation>
    <scope>NUCLEOTIDE SEQUENCE [LARGE SCALE GENOMIC DNA]</scope>
    <source>
        <strain evidence="2">CCMP 1328</strain>
    </source>
</reference>
<name>A0A5J4Z5F5_PORPP</name>
<evidence type="ECO:0000313" key="1">
    <source>
        <dbReference type="EMBL" id="KAA8498555.1"/>
    </source>
</evidence>
<accession>A0A5J4Z5F5</accession>
<organism evidence="1 2">
    <name type="scientific">Porphyridium purpureum</name>
    <name type="common">Red alga</name>
    <name type="synonym">Porphyridium cruentum</name>
    <dbReference type="NCBI Taxonomy" id="35688"/>
    <lineage>
        <taxon>Eukaryota</taxon>
        <taxon>Rhodophyta</taxon>
        <taxon>Bangiophyceae</taxon>
        <taxon>Porphyridiales</taxon>
        <taxon>Porphyridiaceae</taxon>
        <taxon>Porphyridium</taxon>
    </lineage>
</organism>
<sequence length="176" mass="19037">MRGSVIPIAGPAPRHWPVTAYIRPKLLIQVIGLCDRRVKPRVLLEDMLSGLGTHQVVLVVAHGEEEQNVRVLLQPKADTSPLSAATSRCMDLFCWSGYLASLLGLMRSAPDDTSKYICFAGSQNDWSETMAEGVIDMHTSEDVLSVVDRSGAEEKKLALVILGPSFSTSGIGQFAA</sequence>
<keyword evidence="2" id="KW-1185">Reference proteome</keyword>